<evidence type="ECO:0000313" key="5">
    <source>
        <dbReference type="EMBL" id="OQN99698.1"/>
    </source>
</evidence>
<dbReference type="InterPro" id="IPR031350">
    <property type="entry name" value="Goodbye_dom"/>
</dbReference>
<evidence type="ECO:0000259" key="4">
    <source>
        <dbReference type="Pfam" id="PF24883"/>
    </source>
</evidence>
<comment type="caution">
    <text evidence="5">The sequence shown here is derived from an EMBL/GenBank/DDBJ whole genome shotgun (WGS) entry which is preliminary data.</text>
</comment>
<sequence length="1522" mass="173439">MSNTDDFLDVWQTAISRYENQTQRKLGKDDAFLHFASLEDLESHIKHRETKFTAFRDEHGRAFAKMKKCFQPLVPILDLVKIGVELTPYAPAATTFGAAAHLLQACESVSACYDAVEELFEQMGNITMRLREYEHGGMEVSLRVKMAQILAYILEIMGITEKVVRRKRFKQWARSVFMNDDEIKPSMQRLQVFAEEELGLVVALTFARVGELQNTTSDLHKGVTEVLANQRSERLRAFSEADERLIAERLQTDTTSEIARKYQQNVELLTKGTGLWIREDPMFQAWQEERAPILWVLGRPGVGKTMLATRTIELLKDQFPQHPDIPSLTSVSYLYFRDGDPKLQDLAQMWKAAAAQMITANDRFKKHVLAAMKDPGIFDSPRRTWETLFLDFFEADSAAKDNTSHAFIIVDGLDEAKEGERVKFLACLSQLTRRVSGQRRCRIQVAIFARPDVRADSGFDKIGSYHSGRIIVTPDRNFKDIGAFVKQRLGEVRVLKELRKNKLKKPYESLAKRIHSTVLRRSEGMFLWARLVFDQMQELSSPEAVEMSLDQAPTGLDDMLHHVFKRFDSVEQMQQSYLRDLLTWVLWSYRPLRVSEIYVLLRLTAGQRCVSLKTDLQTRYSSIFDMSGPLVEDEGEIASAAATLEGQQSNNEFDFLDDDDTNNSDSEESVQAGENSIESEPSFNEAKRTTEDTMQDDTVLQDWRSNVVTFAHARVRDFLTVEFNPVKRRWSDCAILAHDMNDSKLRIVKACIDILCTDIATSNGLEELVSYAQGNWARHLLEVEFGEADRGLSISLARTLAAFFNDGVALLKSSYGYLDHFVATWFQTNEYSRVARKLISQNIAHLDDPYREWAGRVSLSTPALFECLTKECSRRWLTKTGYEDAAYLSKSQTESWLLYAFNSLGEDGCDEDEPPVFYYGTSIPLADIESAAALHMHVKNEHWYTGVAWIMMEANQEEHTRKAIEYFTEATKMSTRAWVAFEGLAICHGDNLSQYEEGVRLMYRAIHLLTQIDTVPGIEFHLRTKMGSWLRQLGNGPESLQVCKAAYEGSSNFAYPTGLASDHLIILSIRNYIEAMFDAREFDDILTLICDLDMRTTGDMDRSLWIVFLRAQFVVEYDVMIFHKLREIGRALDRDRTVYLVKSSTERAVPLTPDAFSYTGNLWLAMQCITWLYEVSDVPDDAATLLEKVIEIIDGSDEITQQNSWLQRDIAAAFLGFHHFRTAVCAAAAGQDPSPAVKQLDILAHHQQGGTRYVRTSYPALAMAQWLHEYTSADDETWMAYIKPSVQRALHFLSDNDPWNDQQACAQLGQALLCANDMGNACIALGITMTPFEELTRKQNSASEVQLGYARPQGDLATEREASKDDNRDLQKTGDKGVTDEEYDEQPGQPVIEDGVDADPDEPENLKYAGFELIFSCDNCKLSRDRLQNPYKELHFCRMCNDVCFCEDCIEQLRKGELDFATDSTCSSDHKHVMVFPVTQEARALTDALLQKRFEVQEQWLHQLWKTWGDRDSSMVKDTMGS</sequence>
<dbReference type="InterPro" id="IPR011990">
    <property type="entry name" value="TPR-like_helical_dom_sf"/>
</dbReference>
<dbReference type="EMBL" id="NAJO01000038">
    <property type="protein sequence ID" value="OQN99698.1"/>
    <property type="molecule type" value="Genomic_DNA"/>
</dbReference>
<feature type="domain" description="Nephrocystin 3-like N-terminal" evidence="4">
    <location>
        <begin position="272"/>
        <end position="446"/>
    </location>
</feature>
<dbReference type="InterPro" id="IPR027417">
    <property type="entry name" value="P-loop_NTPase"/>
</dbReference>
<dbReference type="OrthoDB" id="448455at2759"/>
<evidence type="ECO:0000256" key="2">
    <source>
        <dbReference type="SAM" id="MobiDB-lite"/>
    </source>
</evidence>
<keyword evidence="6" id="KW-1185">Reference proteome</keyword>
<dbReference type="Gene3D" id="3.40.50.300">
    <property type="entry name" value="P-loop containing nucleotide triphosphate hydrolases"/>
    <property type="match status" value="1"/>
</dbReference>
<proteinExistence type="predicted"/>
<evidence type="ECO:0000259" key="3">
    <source>
        <dbReference type="Pfam" id="PF17109"/>
    </source>
</evidence>
<protein>
    <submittedName>
        <fullName evidence="5">Uncharacterized protein</fullName>
    </submittedName>
</protein>
<name>A0A1V8SKP5_9PEZI</name>
<keyword evidence="1" id="KW-0677">Repeat</keyword>
<dbReference type="PANTHER" id="PTHR10039">
    <property type="entry name" value="AMELOGENIN"/>
    <property type="match status" value="1"/>
</dbReference>
<dbReference type="SUPFAM" id="SSF48452">
    <property type="entry name" value="TPR-like"/>
    <property type="match status" value="1"/>
</dbReference>
<gene>
    <name evidence="5" type="ORF">B0A48_14468</name>
</gene>
<dbReference type="InParanoid" id="A0A1V8SKP5"/>
<feature type="region of interest" description="Disordered" evidence="2">
    <location>
        <begin position="651"/>
        <end position="695"/>
    </location>
</feature>
<feature type="compositionally biased region" description="Polar residues" evidence="2">
    <location>
        <begin position="672"/>
        <end position="682"/>
    </location>
</feature>
<dbReference type="PANTHER" id="PTHR10039:SF17">
    <property type="entry name" value="FUNGAL STAND N-TERMINAL GOODBYE DOMAIN-CONTAINING PROTEIN-RELATED"/>
    <property type="match status" value="1"/>
</dbReference>
<accession>A0A1V8SKP5</accession>
<reference evidence="6" key="1">
    <citation type="submission" date="2017-03" db="EMBL/GenBank/DDBJ databases">
        <title>Genomes of endolithic fungi from Antarctica.</title>
        <authorList>
            <person name="Coleine C."/>
            <person name="Masonjones S."/>
            <person name="Stajich J.E."/>
        </authorList>
    </citation>
    <scope>NUCLEOTIDE SEQUENCE [LARGE SCALE GENOMIC DNA]</scope>
    <source>
        <strain evidence="6">CCFEE 5527</strain>
    </source>
</reference>
<dbReference type="Pfam" id="PF24883">
    <property type="entry name" value="NPHP3_N"/>
    <property type="match status" value="1"/>
</dbReference>
<evidence type="ECO:0000256" key="1">
    <source>
        <dbReference type="ARBA" id="ARBA00022737"/>
    </source>
</evidence>
<feature type="compositionally biased region" description="Acidic residues" evidence="2">
    <location>
        <begin position="654"/>
        <end position="668"/>
    </location>
</feature>
<feature type="compositionally biased region" description="Basic and acidic residues" evidence="2">
    <location>
        <begin position="1357"/>
        <end position="1379"/>
    </location>
</feature>
<dbReference type="Pfam" id="PF17109">
    <property type="entry name" value="Goodbye"/>
    <property type="match status" value="1"/>
</dbReference>
<evidence type="ECO:0000313" key="6">
    <source>
        <dbReference type="Proteomes" id="UP000192596"/>
    </source>
</evidence>
<feature type="region of interest" description="Disordered" evidence="2">
    <location>
        <begin position="1341"/>
        <end position="1402"/>
    </location>
</feature>
<dbReference type="InterPro" id="IPR056884">
    <property type="entry name" value="NPHP3-like_N"/>
</dbReference>
<organism evidence="5 6">
    <name type="scientific">Cryoendolithus antarcticus</name>
    <dbReference type="NCBI Taxonomy" id="1507870"/>
    <lineage>
        <taxon>Eukaryota</taxon>
        <taxon>Fungi</taxon>
        <taxon>Dikarya</taxon>
        <taxon>Ascomycota</taxon>
        <taxon>Pezizomycotina</taxon>
        <taxon>Dothideomycetes</taxon>
        <taxon>Dothideomycetidae</taxon>
        <taxon>Cladosporiales</taxon>
        <taxon>Cladosporiaceae</taxon>
        <taxon>Cryoendolithus</taxon>
    </lineage>
</organism>
<feature type="domain" description="Fungal STAND N-terminal Goodbye" evidence="3">
    <location>
        <begin position="11"/>
        <end position="133"/>
    </location>
</feature>
<dbReference type="Proteomes" id="UP000192596">
    <property type="component" value="Unassembled WGS sequence"/>
</dbReference>